<dbReference type="GO" id="GO:0004129">
    <property type="term" value="F:cytochrome-c oxidase activity"/>
    <property type="evidence" value="ECO:0007669"/>
    <property type="project" value="InterPro"/>
</dbReference>
<evidence type="ECO:0000256" key="6">
    <source>
        <dbReference type="ARBA" id="ARBA00023136"/>
    </source>
</evidence>
<evidence type="ECO:0000256" key="1">
    <source>
        <dbReference type="ARBA" id="ARBA00004141"/>
    </source>
</evidence>
<dbReference type="Pfam" id="PF13637">
    <property type="entry name" value="Ank_4"/>
    <property type="match status" value="1"/>
</dbReference>
<evidence type="ECO:0000256" key="3">
    <source>
        <dbReference type="ARBA" id="ARBA00022737"/>
    </source>
</evidence>
<evidence type="ECO:0000256" key="5">
    <source>
        <dbReference type="ARBA" id="ARBA00023043"/>
    </source>
</evidence>
<feature type="domain" description="PGG" evidence="9">
    <location>
        <begin position="104"/>
        <end position="227"/>
    </location>
</feature>
<dbReference type="InterPro" id="IPR002110">
    <property type="entry name" value="Ankyrin_rpt"/>
</dbReference>
<sequence>MNEIEEVAKRLYEACRIPLHLAIMKGRVEVIQDLLQAKPHSVHEKLGRGETVLHLSVQYNRLEALKTLVEYLQSKNMESGLLYSTDDDDNTILHLAAALKQVEVRGYLITAAALTATMAYQSILSPPGGLWQETNKGDSLAPSPSPSSGYSTTVDEEHTAGHAIMDPHSNYRVYLALNTIVLGASLSTIMLAMSGFTMENKFLTWSLVFTVYITITFMGAAYVTAINLVSPEPLSKGDLGAQLYSWLGICIFFVMVLHSCHFLVSLRVKLVRLVKACYGRCRKPTPRATKNIV</sequence>
<dbReference type="GO" id="GO:0005886">
    <property type="term" value="C:plasma membrane"/>
    <property type="evidence" value="ECO:0007669"/>
    <property type="project" value="TreeGrafter"/>
</dbReference>
<evidence type="ECO:0000259" key="9">
    <source>
        <dbReference type="Pfam" id="PF13962"/>
    </source>
</evidence>
<feature type="transmembrane region" description="Helical" evidence="8">
    <location>
        <begin position="202"/>
        <end position="223"/>
    </location>
</feature>
<reference evidence="10" key="1">
    <citation type="submission" date="2020-08" db="EMBL/GenBank/DDBJ databases">
        <title>Plant Genome Project.</title>
        <authorList>
            <person name="Zhang R.-G."/>
        </authorList>
    </citation>
    <scope>NUCLEOTIDE SEQUENCE</scope>
    <source>
        <strain evidence="10">WSP0</strain>
        <tissue evidence="10">Leaf</tissue>
    </source>
</reference>
<dbReference type="InterPro" id="IPR013833">
    <property type="entry name" value="Cyt_c_oxidase_su3_a-hlx"/>
</dbReference>
<keyword evidence="6 8" id="KW-0472">Membrane</keyword>
<keyword evidence="11" id="KW-1185">Reference proteome</keyword>
<name>A0AAV6KV23_9ERIC</name>
<organism evidence="10 11">
    <name type="scientific">Rhododendron griersonianum</name>
    <dbReference type="NCBI Taxonomy" id="479676"/>
    <lineage>
        <taxon>Eukaryota</taxon>
        <taxon>Viridiplantae</taxon>
        <taxon>Streptophyta</taxon>
        <taxon>Embryophyta</taxon>
        <taxon>Tracheophyta</taxon>
        <taxon>Spermatophyta</taxon>
        <taxon>Magnoliopsida</taxon>
        <taxon>eudicotyledons</taxon>
        <taxon>Gunneridae</taxon>
        <taxon>Pentapetalae</taxon>
        <taxon>asterids</taxon>
        <taxon>Ericales</taxon>
        <taxon>Ericaceae</taxon>
        <taxon>Ericoideae</taxon>
        <taxon>Rhodoreae</taxon>
        <taxon>Rhododendron</taxon>
    </lineage>
</organism>
<dbReference type="SMART" id="SM00248">
    <property type="entry name" value="ANK"/>
    <property type="match status" value="3"/>
</dbReference>
<dbReference type="Gene3D" id="1.25.40.20">
    <property type="entry name" value="Ankyrin repeat-containing domain"/>
    <property type="match status" value="1"/>
</dbReference>
<dbReference type="PANTHER" id="PTHR24186:SF37">
    <property type="entry name" value="PGG DOMAIN-CONTAINING PROTEIN"/>
    <property type="match status" value="1"/>
</dbReference>
<gene>
    <name evidence="10" type="ORF">RHGRI_006824</name>
</gene>
<dbReference type="SUPFAM" id="SSF48403">
    <property type="entry name" value="Ankyrin repeat"/>
    <property type="match status" value="1"/>
</dbReference>
<keyword evidence="3" id="KW-0677">Repeat</keyword>
<comment type="subcellular location">
    <subcellularLocation>
        <location evidence="1">Membrane</location>
        <topology evidence="1">Multi-pass membrane protein</topology>
    </subcellularLocation>
</comment>
<evidence type="ECO:0000313" key="11">
    <source>
        <dbReference type="Proteomes" id="UP000823749"/>
    </source>
</evidence>
<feature type="transmembrane region" description="Helical" evidence="8">
    <location>
        <begin position="173"/>
        <end position="193"/>
    </location>
</feature>
<dbReference type="Gene3D" id="1.20.120.80">
    <property type="entry name" value="Cytochrome c oxidase, subunit III, four-helix bundle"/>
    <property type="match status" value="1"/>
</dbReference>
<keyword evidence="5" id="KW-0040">ANK repeat</keyword>
<evidence type="ECO:0000313" key="10">
    <source>
        <dbReference type="EMBL" id="KAG5556352.1"/>
    </source>
</evidence>
<feature type="region of interest" description="Disordered" evidence="7">
    <location>
        <begin position="134"/>
        <end position="154"/>
    </location>
</feature>
<evidence type="ECO:0000256" key="4">
    <source>
        <dbReference type="ARBA" id="ARBA00022989"/>
    </source>
</evidence>
<keyword evidence="4 8" id="KW-1133">Transmembrane helix</keyword>
<dbReference type="EMBL" id="JACTNZ010000003">
    <property type="protein sequence ID" value="KAG5556352.1"/>
    <property type="molecule type" value="Genomic_DNA"/>
</dbReference>
<protein>
    <recommendedName>
        <fullName evidence="9">PGG domain-containing protein</fullName>
    </recommendedName>
</protein>
<dbReference type="InterPro" id="IPR026961">
    <property type="entry name" value="PGG_dom"/>
</dbReference>
<dbReference type="AlphaFoldDB" id="A0AAV6KV23"/>
<dbReference type="InterPro" id="IPR036770">
    <property type="entry name" value="Ankyrin_rpt-contain_sf"/>
</dbReference>
<proteinExistence type="predicted"/>
<dbReference type="PANTHER" id="PTHR24186">
    <property type="entry name" value="PROTEIN PHOSPHATASE 1 REGULATORY SUBUNIT"/>
    <property type="match status" value="1"/>
</dbReference>
<feature type="transmembrane region" description="Helical" evidence="8">
    <location>
        <begin position="243"/>
        <end position="264"/>
    </location>
</feature>
<keyword evidence="2 8" id="KW-0812">Transmembrane</keyword>
<evidence type="ECO:0000256" key="8">
    <source>
        <dbReference type="SAM" id="Phobius"/>
    </source>
</evidence>
<evidence type="ECO:0000256" key="7">
    <source>
        <dbReference type="SAM" id="MobiDB-lite"/>
    </source>
</evidence>
<comment type="caution">
    <text evidence="10">The sequence shown here is derived from an EMBL/GenBank/DDBJ whole genome shotgun (WGS) entry which is preliminary data.</text>
</comment>
<dbReference type="GO" id="GO:0022904">
    <property type="term" value="P:respiratory electron transport chain"/>
    <property type="evidence" value="ECO:0007669"/>
    <property type="project" value="InterPro"/>
</dbReference>
<evidence type="ECO:0000256" key="2">
    <source>
        <dbReference type="ARBA" id="ARBA00022692"/>
    </source>
</evidence>
<accession>A0AAV6KV23</accession>
<dbReference type="Pfam" id="PF13962">
    <property type="entry name" value="PGG"/>
    <property type="match status" value="1"/>
</dbReference>
<dbReference type="Proteomes" id="UP000823749">
    <property type="component" value="Chromosome 3"/>
</dbReference>